<feature type="compositionally biased region" description="Low complexity" evidence="2">
    <location>
        <begin position="73"/>
        <end position="101"/>
    </location>
</feature>
<reference evidence="3" key="1">
    <citation type="submission" date="2023-10" db="EMBL/GenBank/DDBJ databases">
        <authorList>
            <person name="Chen Y."/>
            <person name="Shah S."/>
            <person name="Dougan E. K."/>
            <person name="Thang M."/>
            <person name="Chan C."/>
        </authorList>
    </citation>
    <scope>NUCLEOTIDE SEQUENCE [LARGE SCALE GENOMIC DNA]</scope>
</reference>
<feature type="non-terminal residue" evidence="3">
    <location>
        <position position="1362"/>
    </location>
</feature>
<protein>
    <recommendedName>
        <fullName evidence="5">RanBP2-type domain-containing protein</fullName>
    </recommendedName>
</protein>
<feature type="compositionally biased region" description="Low complexity" evidence="2">
    <location>
        <begin position="1317"/>
        <end position="1327"/>
    </location>
</feature>
<dbReference type="EMBL" id="CAUYUJ010015399">
    <property type="protein sequence ID" value="CAK0853493.1"/>
    <property type="molecule type" value="Genomic_DNA"/>
</dbReference>
<evidence type="ECO:0008006" key="5">
    <source>
        <dbReference type="Google" id="ProtNLM"/>
    </source>
</evidence>
<feature type="compositionally biased region" description="Basic and acidic residues" evidence="2">
    <location>
        <begin position="1134"/>
        <end position="1150"/>
    </location>
</feature>
<feature type="coiled-coil region" evidence="1">
    <location>
        <begin position="135"/>
        <end position="235"/>
    </location>
</feature>
<evidence type="ECO:0000256" key="1">
    <source>
        <dbReference type="SAM" id="Coils"/>
    </source>
</evidence>
<keyword evidence="1" id="KW-0175">Coiled coil</keyword>
<name>A0ABN9U3R2_9DINO</name>
<gene>
    <name evidence="3" type="ORF">PCOR1329_LOCUS44952</name>
</gene>
<accession>A0ABN9U3R2</accession>
<feature type="compositionally biased region" description="Low complexity" evidence="2">
    <location>
        <begin position="1285"/>
        <end position="1310"/>
    </location>
</feature>
<evidence type="ECO:0000313" key="4">
    <source>
        <dbReference type="Proteomes" id="UP001189429"/>
    </source>
</evidence>
<dbReference type="Proteomes" id="UP001189429">
    <property type="component" value="Unassembled WGS sequence"/>
</dbReference>
<feature type="region of interest" description="Disordered" evidence="2">
    <location>
        <begin position="373"/>
        <end position="412"/>
    </location>
</feature>
<feature type="region of interest" description="Disordered" evidence="2">
    <location>
        <begin position="1285"/>
        <end position="1331"/>
    </location>
</feature>
<feature type="compositionally biased region" description="Low complexity" evidence="2">
    <location>
        <begin position="402"/>
        <end position="412"/>
    </location>
</feature>
<feature type="region of interest" description="Disordered" evidence="2">
    <location>
        <begin position="50"/>
        <end position="101"/>
    </location>
</feature>
<proteinExistence type="predicted"/>
<organism evidence="3 4">
    <name type="scientific">Prorocentrum cordatum</name>
    <dbReference type="NCBI Taxonomy" id="2364126"/>
    <lineage>
        <taxon>Eukaryota</taxon>
        <taxon>Sar</taxon>
        <taxon>Alveolata</taxon>
        <taxon>Dinophyceae</taxon>
        <taxon>Prorocentrales</taxon>
        <taxon>Prorocentraceae</taxon>
        <taxon>Prorocentrum</taxon>
    </lineage>
</organism>
<comment type="caution">
    <text evidence="3">The sequence shown here is derived from an EMBL/GenBank/DDBJ whole genome shotgun (WGS) entry which is preliminary data.</text>
</comment>
<keyword evidence="4" id="KW-1185">Reference proteome</keyword>
<feature type="region of interest" description="Disordered" evidence="2">
    <location>
        <begin position="1234"/>
        <end position="1267"/>
    </location>
</feature>
<feature type="region of interest" description="Disordered" evidence="2">
    <location>
        <begin position="1124"/>
        <end position="1151"/>
    </location>
</feature>
<sequence>MARPLRGGDSGGRRSRTYWMCSCGGWNWDWRTTCFGCGYAAPPWALDAAAKAKPQADKDGWVDQPRGRRAQRQARSAATSAATSKSQTSASGASGTPSGSGATAIERLQVAVEQLEALQAEPPDGVDCCFTDVVASQLEAKRAELAEAQRAAAEQKASSMPLSTMLHKEANVISKAEKRLRAARQSLEQKQEARGLVEAQLQKAQEELAQLGAEVEEASRALHALEEEARVEAAAQLRQRAAEWAGASQVPGLLMQLDKLPEAWGSSNFEVAWAAIRSQVEAVRAQLAEAPAAPRRAPWAESCPMDEISSEDGDHAGGCRPWQPQCAAERGQAERRGDAHGEWPKVAQACKRELAAEAEDLVRGHSCLARSHARGALHRQQEGGGAEAPRFGGTRPLDLGSAQAAPAPGQAGTAAQDVRCGLEDFGVNGNVWGWSLEGAEASGSRSGAPPRLVGLQETRLAPHRLEEARGAAWRMGSTAFLHVSAPTGKEGQLANSGGVAGWRQGLCGVTVSTASGLQLLACSLGPKGFYRDNLAAFGDAVLCQRPRFISVVGLATETFSTNGAGLAGCACSLTVAKPPGLAALRAAPAGGRPLGVVRYVVGDIALQAVGAEQLVAARFGRAGLEVVRRLRGQRLPLRAAQTSCLAPSPSPGRQLGARGKSLGWTLGETLMARNLGSDPASTRWGAHGGRVRAAGALRRARRLDPIHKAGPAASRVSGVADNADRELHGWRLAACRCAGALPMGAERGLCMRCGELRRRRNLGPAALRAGRAVQMMAGLLQAGEPPPTLMERGLEAAETRRARADAPWKHCASPLGAEKLTRAWIDWHFKSEQCMIADLGDELDLMHRGAQVLGWEAGPGARSASFRREMRKLSHDTYLLGACISNPRWTQARLLDAREQGQARCSEAERGTLWHRQHGSPVHEAQRYGRGSWLPAHRPPQGRRTDAMGVRCFRRPPGEKLSGKLYLDGATLEPLFGDLRWEGGAIAHRDGDGNLVAEVYGADGRDRCPQRTAKDGEDVEAWTLATLARPAVEEVSIDCSRHAVLNGRLTEAQRRGIEHADRLALGRAQVHAVDKRTVGVHQAQAGFVQELGRWIWCAVILGQGIEAGGGEGLPLAAQRRQARFADAESSQAAEEAKGEGPSAERPRLESIRSTGNSSAALSASAVAFSILGHALSYACAGEGEGTQELVACSKCRAYMALGGRSGVKPRLKERCPGDKTDEGGKNQRSLWLRGLQPGGRRQEGPRAARHRVKGEGIPTLRSQGPVPEHAQERCLEWLGTAAEPAADPSATATSAGSAPAAAAEPRVAADPGGGPSGAAVAAVAASPPKRRPAAARVGNLGEFEVVGEGLAAAAGTEGGALE</sequence>
<evidence type="ECO:0000256" key="2">
    <source>
        <dbReference type="SAM" id="MobiDB-lite"/>
    </source>
</evidence>
<evidence type="ECO:0000313" key="3">
    <source>
        <dbReference type="EMBL" id="CAK0853493.1"/>
    </source>
</evidence>